<comment type="caution">
    <text evidence="1">The sequence shown here is derived from an EMBL/GenBank/DDBJ whole genome shotgun (WGS) entry which is preliminary data.</text>
</comment>
<protein>
    <submittedName>
        <fullName evidence="1">Uncharacterized protein</fullName>
    </submittedName>
</protein>
<keyword evidence="2" id="KW-1185">Reference proteome</keyword>
<proteinExistence type="predicted"/>
<name>A0ACB9RUG7_9MYRT</name>
<evidence type="ECO:0000313" key="1">
    <source>
        <dbReference type="EMBL" id="KAI4382663.1"/>
    </source>
</evidence>
<dbReference type="Proteomes" id="UP001057402">
    <property type="component" value="Chromosome 3"/>
</dbReference>
<sequence>MGDSNAMTIDFLRARLLSERAVSRTARQRADELARRVIELEEKLQVVSTQRKKAEKATADVLTILEIHGISDASEDYYLSSDNDETPRTVAKANGQTKAGESSLNLKQLGNELEDISSPKTESSIVFGRRLSWKGCKDSSPSLDKFKEASMRRRSGLVVSMAKPSNHSLGKSCRQIRQRNQRFEASEGMNSSQQSYHGNDEVSSGEMCQNAAGDGPDILNGSFEFNKEKVQPPDTDTSVLVDERNAVNAARHQRDEHGEETNMEKALQYQEQLIGQYEAVEKAQREWEEKFQENRSSALETCDPSNHSEVTEEAEEKPQVPGSPAAVTVPYAEAKSELRDASITKTSPAEQHELSVPALRAEHGHFLPTSYQELPSKVRDDLNQSHTFHLPNDKGKNQKVDSCAQPPVRTPFSTDDSLRTDTPVKQVVGNPHPTVNALVPHVTTASMLTGVLDSLKQAKLTLHKQISRDPSSDNRHLGSTMEPFLLKPESRNGLDIPGGFSGLFRLPSDISLATYAEGNMPGSSTWASSARFHPRSQPMHPAGNMHQYIGSNLSFPKDDRLVSGQFFDVGQRTISPDLHMYPCPDRSTHDYPPHQLPGTLPNLGGIPKPHPSSGLTPQVSRSARLSHNDRHYAGPGSF</sequence>
<organism evidence="1 2">
    <name type="scientific">Melastoma candidum</name>
    <dbReference type="NCBI Taxonomy" id="119954"/>
    <lineage>
        <taxon>Eukaryota</taxon>
        <taxon>Viridiplantae</taxon>
        <taxon>Streptophyta</taxon>
        <taxon>Embryophyta</taxon>
        <taxon>Tracheophyta</taxon>
        <taxon>Spermatophyta</taxon>
        <taxon>Magnoliopsida</taxon>
        <taxon>eudicotyledons</taxon>
        <taxon>Gunneridae</taxon>
        <taxon>Pentapetalae</taxon>
        <taxon>rosids</taxon>
        <taxon>malvids</taxon>
        <taxon>Myrtales</taxon>
        <taxon>Melastomataceae</taxon>
        <taxon>Melastomatoideae</taxon>
        <taxon>Melastomateae</taxon>
        <taxon>Melastoma</taxon>
    </lineage>
</organism>
<reference evidence="2" key="1">
    <citation type="journal article" date="2023" name="Front. Plant Sci.">
        <title>Chromosomal-level genome assembly of Melastoma candidum provides insights into trichome evolution.</title>
        <authorList>
            <person name="Zhong Y."/>
            <person name="Wu W."/>
            <person name="Sun C."/>
            <person name="Zou P."/>
            <person name="Liu Y."/>
            <person name="Dai S."/>
            <person name="Zhou R."/>
        </authorList>
    </citation>
    <scope>NUCLEOTIDE SEQUENCE [LARGE SCALE GENOMIC DNA]</scope>
</reference>
<accession>A0ACB9RUG7</accession>
<dbReference type="EMBL" id="CM042882">
    <property type="protein sequence ID" value="KAI4382663.1"/>
    <property type="molecule type" value="Genomic_DNA"/>
</dbReference>
<evidence type="ECO:0000313" key="2">
    <source>
        <dbReference type="Proteomes" id="UP001057402"/>
    </source>
</evidence>
<gene>
    <name evidence="1" type="ORF">MLD38_008599</name>
</gene>